<keyword evidence="7" id="KW-0406">Ion transport</keyword>
<reference evidence="13" key="1">
    <citation type="journal article" date="2019" name="Int. J. Syst. Evol. Microbiol.">
        <title>The Global Catalogue of Microorganisms (GCM) 10K type strain sequencing project: providing services to taxonomists for standard genome sequencing and annotation.</title>
        <authorList>
            <consortium name="The Broad Institute Genomics Platform"/>
            <consortium name="The Broad Institute Genome Sequencing Center for Infectious Disease"/>
            <person name="Wu L."/>
            <person name="Ma J."/>
        </authorList>
    </citation>
    <scope>NUCLEOTIDE SEQUENCE [LARGE SCALE GENOMIC DNA]</scope>
    <source>
        <strain evidence="13">KCTC 23707</strain>
    </source>
</reference>
<comment type="caution">
    <text evidence="12">The sequence shown here is derived from an EMBL/GenBank/DDBJ whole genome shotgun (WGS) entry which is preliminary data.</text>
</comment>
<dbReference type="Pfam" id="PF03471">
    <property type="entry name" value="CorC_HlyC"/>
    <property type="match status" value="1"/>
</dbReference>
<evidence type="ECO:0000256" key="9">
    <source>
        <dbReference type="SAM" id="MobiDB-lite"/>
    </source>
</evidence>
<keyword evidence="13" id="KW-1185">Reference proteome</keyword>
<dbReference type="InterPro" id="IPR036318">
    <property type="entry name" value="FAD-bd_PCMH-like_sf"/>
</dbReference>
<dbReference type="RefSeq" id="WP_378796331.1">
    <property type="nucleotide sequence ID" value="NZ_JBHUER010000001.1"/>
</dbReference>
<keyword evidence="6 10" id="KW-1133">Transmembrane helix</keyword>
<keyword evidence="2" id="KW-0813">Transport</keyword>
<dbReference type="PANTHER" id="PTHR32507:SF7">
    <property type="entry name" value="K(+)_H(+) ANTIPORTER NHAP2"/>
    <property type="match status" value="1"/>
</dbReference>
<dbReference type="Proteomes" id="UP001597308">
    <property type="component" value="Unassembled WGS sequence"/>
</dbReference>
<feature type="transmembrane region" description="Helical" evidence="10">
    <location>
        <begin position="266"/>
        <end position="292"/>
    </location>
</feature>
<comment type="subcellular location">
    <subcellularLocation>
        <location evidence="1">Cell membrane</location>
        <topology evidence="1">Multi-pass membrane protein</topology>
    </subcellularLocation>
</comment>
<keyword evidence="3" id="KW-0050">Antiport</keyword>
<dbReference type="NCBIfam" id="NF003715">
    <property type="entry name" value="PRK05326.1-2"/>
    <property type="match status" value="1"/>
</dbReference>
<evidence type="ECO:0000256" key="3">
    <source>
        <dbReference type="ARBA" id="ARBA00022449"/>
    </source>
</evidence>
<feature type="transmembrane region" description="Helical" evidence="10">
    <location>
        <begin position="365"/>
        <end position="385"/>
    </location>
</feature>
<feature type="transmembrane region" description="Helical" evidence="10">
    <location>
        <begin position="60"/>
        <end position="79"/>
    </location>
</feature>
<dbReference type="Pfam" id="PF00999">
    <property type="entry name" value="Na_H_Exchanger"/>
    <property type="match status" value="1"/>
</dbReference>
<evidence type="ECO:0000256" key="5">
    <source>
        <dbReference type="ARBA" id="ARBA00022692"/>
    </source>
</evidence>
<dbReference type="Gene3D" id="3.30.465.10">
    <property type="match status" value="1"/>
</dbReference>
<feature type="transmembrane region" description="Helical" evidence="10">
    <location>
        <begin position="31"/>
        <end position="48"/>
    </location>
</feature>
<feature type="transmembrane region" description="Helical" evidence="10">
    <location>
        <begin position="198"/>
        <end position="216"/>
    </location>
</feature>
<dbReference type="NCBIfam" id="NF003714">
    <property type="entry name" value="PRK05326.1-1"/>
    <property type="match status" value="1"/>
</dbReference>
<feature type="transmembrane region" description="Helical" evidence="10">
    <location>
        <begin position="337"/>
        <end position="359"/>
    </location>
</feature>
<keyword evidence="8 10" id="KW-0472">Membrane</keyword>
<feature type="transmembrane region" description="Helical" evidence="10">
    <location>
        <begin position="91"/>
        <end position="114"/>
    </location>
</feature>
<organism evidence="12 13">
    <name type="scientific">Methylopila henanensis</name>
    <dbReference type="NCBI Taxonomy" id="873516"/>
    <lineage>
        <taxon>Bacteria</taxon>
        <taxon>Pseudomonadati</taxon>
        <taxon>Pseudomonadota</taxon>
        <taxon>Alphaproteobacteria</taxon>
        <taxon>Hyphomicrobiales</taxon>
        <taxon>Methylopilaceae</taxon>
        <taxon>Methylopila</taxon>
    </lineage>
</organism>
<name>A0ABW4K523_9HYPH</name>
<protein>
    <submittedName>
        <fullName evidence="12">Potassium/proton antiporter</fullName>
    </submittedName>
</protein>
<evidence type="ECO:0000256" key="1">
    <source>
        <dbReference type="ARBA" id="ARBA00004651"/>
    </source>
</evidence>
<evidence type="ECO:0000256" key="7">
    <source>
        <dbReference type="ARBA" id="ARBA00023065"/>
    </source>
</evidence>
<keyword evidence="4" id="KW-1003">Cell membrane</keyword>
<dbReference type="InterPro" id="IPR005170">
    <property type="entry name" value="Transptr-assoc_dom"/>
</dbReference>
<feature type="transmembrane region" description="Helical" evidence="10">
    <location>
        <begin position="6"/>
        <end position="24"/>
    </location>
</feature>
<evidence type="ECO:0000256" key="10">
    <source>
        <dbReference type="SAM" id="Phobius"/>
    </source>
</evidence>
<dbReference type="InterPro" id="IPR006153">
    <property type="entry name" value="Cation/H_exchanger_TM"/>
</dbReference>
<evidence type="ECO:0000256" key="2">
    <source>
        <dbReference type="ARBA" id="ARBA00022448"/>
    </source>
</evidence>
<feature type="transmembrane region" description="Helical" evidence="10">
    <location>
        <begin position="228"/>
        <end position="254"/>
    </location>
</feature>
<evidence type="ECO:0000313" key="13">
    <source>
        <dbReference type="Proteomes" id="UP001597308"/>
    </source>
</evidence>
<dbReference type="InterPro" id="IPR038770">
    <property type="entry name" value="Na+/solute_symporter_sf"/>
</dbReference>
<feature type="transmembrane region" description="Helical" evidence="10">
    <location>
        <begin position="120"/>
        <end position="142"/>
    </location>
</feature>
<dbReference type="EMBL" id="JBHUER010000001">
    <property type="protein sequence ID" value="MFD1701683.1"/>
    <property type="molecule type" value="Genomic_DNA"/>
</dbReference>
<gene>
    <name evidence="12" type="ORF">ACFSCV_01575</name>
</gene>
<dbReference type="Gene3D" id="1.20.1530.20">
    <property type="match status" value="1"/>
</dbReference>
<accession>A0ABW4K523</accession>
<sequence>MDSITVVNAILLFGAALMLVGILSSLVASRFGAPLLLVFLVIGMLTGQDGPGGVAFDNYRLTYLIGSISLAIILFDGGLRTRIAHLGGALAPAITLATAGVVLTSGLIGAFAAWVLDLRLIEGLLIGATIASTDAAAVFFLIRASGLQLQRRVGAVLEVESSTNDPIAVFLTVMLVGLVTAGAGEGGLSIAGRFLQEAVIGGAAGVAGGFALAFLLNRVDLPSGLHPLFVVASVVALFALSAVLHGSGFLAVYLAGIIVGNRQVRALPAIVAFHDTITWLCQIVMFIVLGLLVTPSQLLPSLGASLAIAAVLIFVARPVAVALCLLPFGFSRKEIGFVGWVGLRGAVSIFLAAIPTLAGAPNAQIYFNVAFVVVIVSLLVQGWTITELAKRLGLAVRQATRSVHRIEIDLPGQLAQEMVGYAVTPRCPILARDAVPKWATPVFVVRDDKILDPIQADGLKPGDYGYFLAPHNRVAELDGLFASTDAGRARPALGEFALRGDTALSEIADLYGLQVEPGDSHLTVAEAFDRRFEHEPAVGDVAEFGPATLVVRGIDDGRVTRATLRIEDEGEDDEAPGPVSLSVIEGGRGRRPGPIERMRELVRARLKRSA</sequence>
<evidence type="ECO:0000256" key="6">
    <source>
        <dbReference type="ARBA" id="ARBA00022989"/>
    </source>
</evidence>
<dbReference type="SMART" id="SM01091">
    <property type="entry name" value="CorC_HlyC"/>
    <property type="match status" value="1"/>
</dbReference>
<dbReference type="NCBIfam" id="NF003716">
    <property type="entry name" value="PRK05326.1-3"/>
    <property type="match status" value="1"/>
</dbReference>
<dbReference type="SUPFAM" id="SSF56176">
    <property type="entry name" value="FAD-binding/transporter-associated domain-like"/>
    <property type="match status" value="1"/>
</dbReference>
<keyword evidence="5 10" id="KW-0812">Transmembrane</keyword>
<evidence type="ECO:0000313" key="12">
    <source>
        <dbReference type="EMBL" id="MFD1701683.1"/>
    </source>
</evidence>
<feature type="domain" description="Transporter-associated" evidence="11">
    <location>
        <begin position="489"/>
        <end position="568"/>
    </location>
</feature>
<dbReference type="InterPro" id="IPR016169">
    <property type="entry name" value="FAD-bd_PCMH_sub2"/>
</dbReference>
<dbReference type="PANTHER" id="PTHR32507">
    <property type="entry name" value="NA(+)/H(+) ANTIPORTER 1"/>
    <property type="match status" value="1"/>
</dbReference>
<evidence type="ECO:0000259" key="11">
    <source>
        <dbReference type="SMART" id="SM01091"/>
    </source>
</evidence>
<feature type="transmembrane region" description="Helical" evidence="10">
    <location>
        <begin position="304"/>
        <end position="330"/>
    </location>
</feature>
<proteinExistence type="predicted"/>
<feature type="region of interest" description="Disordered" evidence="9">
    <location>
        <begin position="569"/>
        <end position="596"/>
    </location>
</feature>
<evidence type="ECO:0000256" key="4">
    <source>
        <dbReference type="ARBA" id="ARBA00022475"/>
    </source>
</evidence>
<evidence type="ECO:0000256" key="8">
    <source>
        <dbReference type="ARBA" id="ARBA00023136"/>
    </source>
</evidence>